<dbReference type="GO" id="GO:0016020">
    <property type="term" value="C:membrane"/>
    <property type="evidence" value="ECO:0007669"/>
    <property type="project" value="UniProtKB-SubCell"/>
</dbReference>
<dbReference type="PANTHER" id="PTHR46841">
    <property type="entry name" value="OX-2 MEMBRANE GLYCOPROTEIN"/>
    <property type="match status" value="1"/>
</dbReference>
<dbReference type="InterPro" id="IPR007110">
    <property type="entry name" value="Ig-like_dom"/>
</dbReference>
<dbReference type="AlphaFoldDB" id="A0A3Q2ZMA3"/>
<dbReference type="Ensembl" id="ENSKMAT00000004944.1">
    <property type="protein sequence ID" value="ENSKMAP00000004858.1"/>
    <property type="gene ID" value="ENSKMAG00000003707.1"/>
</dbReference>
<keyword evidence="5 9" id="KW-0472">Membrane</keyword>
<dbReference type="SMART" id="SM00406">
    <property type="entry name" value="IGv"/>
    <property type="match status" value="1"/>
</dbReference>
<dbReference type="GO" id="GO:0034113">
    <property type="term" value="P:heterotypic cell-cell adhesion"/>
    <property type="evidence" value="ECO:0007669"/>
    <property type="project" value="TreeGrafter"/>
</dbReference>
<evidence type="ECO:0000256" key="4">
    <source>
        <dbReference type="ARBA" id="ARBA00022989"/>
    </source>
</evidence>
<comment type="subcellular location">
    <subcellularLocation>
        <location evidence="1">Membrane</location>
        <topology evidence="1">Single-pass membrane protein</topology>
    </subcellularLocation>
</comment>
<dbReference type="PANTHER" id="PTHR46841:SF7">
    <property type="entry name" value="IG-LIKE DOMAIN-CONTAINING PROTEIN"/>
    <property type="match status" value="1"/>
</dbReference>
<reference evidence="12" key="1">
    <citation type="submission" date="2025-08" db="UniProtKB">
        <authorList>
            <consortium name="Ensembl"/>
        </authorList>
    </citation>
    <scope>IDENTIFICATION</scope>
</reference>
<evidence type="ECO:0000256" key="10">
    <source>
        <dbReference type="SAM" id="SignalP"/>
    </source>
</evidence>
<reference evidence="12" key="2">
    <citation type="submission" date="2025-09" db="UniProtKB">
        <authorList>
            <consortium name="Ensembl"/>
        </authorList>
    </citation>
    <scope>IDENTIFICATION</scope>
</reference>
<dbReference type="GeneID" id="108246787"/>
<dbReference type="InterPro" id="IPR013783">
    <property type="entry name" value="Ig-like_fold"/>
</dbReference>
<accession>A0A3Q2ZMA3</accession>
<evidence type="ECO:0000256" key="1">
    <source>
        <dbReference type="ARBA" id="ARBA00004167"/>
    </source>
</evidence>
<keyword evidence="7" id="KW-0325">Glycoprotein</keyword>
<evidence type="ECO:0000313" key="13">
    <source>
        <dbReference type="Proteomes" id="UP000264800"/>
    </source>
</evidence>
<keyword evidence="4 9" id="KW-1133">Transmembrane helix</keyword>
<feature type="domain" description="Ig-like" evidence="11">
    <location>
        <begin position="131"/>
        <end position="226"/>
    </location>
</feature>
<dbReference type="Pfam" id="PF08205">
    <property type="entry name" value="C2-set_2"/>
    <property type="match status" value="1"/>
</dbReference>
<feature type="transmembrane region" description="Helical" evidence="9">
    <location>
        <begin position="240"/>
        <end position="260"/>
    </location>
</feature>
<dbReference type="OrthoDB" id="9422141at2759"/>
<feature type="signal peptide" evidence="10">
    <location>
        <begin position="1"/>
        <end position="17"/>
    </location>
</feature>
<evidence type="ECO:0000256" key="6">
    <source>
        <dbReference type="ARBA" id="ARBA00023157"/>
    </source>
</evidence>
<evidence type="ECO:0000256" key="2">
    <source>
        <dbReference type="ARBA" id="ARBA00022692"/>
    </source>
</evidence>
<evidence type="ECO:0000256" key="5">
    <source>
        <dbReference type="ARBA" id="ARBA00023136"/>
    </source>
</evidence>
<feature type="chain" id="PRO_5018546941" evidence="10">
    <location>
        <begin position="18"/>
        <end position="274"/>
    </location>
</feature>
<dbReference type="GO" id="GO:0043025">
    <property type="term" value="C:neuronal cell body"/>
    <property type="evidence" value="ECO:0007669"/>
    <property type="project" value="TreeGrafter"/>
</dbReference>
<keyword evidence="8" id="KW-0393">Immunoglobulin domain</keyword>
<organism evidence="12 13">
    <name type="scientific">Kryptolebias marmoratus</name>
    <name type="common">Mangrove killifish</name>
    <name type="synonym">Rivulus marmoratus</name>
    <dbReference type="NCBI Taxonomy" id="37003"/>
    <lineage>
        <taxon>Eukaryota</taxon>
        <taxon>Metazoa</taxon>
        <taxon>Chordata</taxon>
        <taxon>Craniata</taxon>
        <taxon>Vertebrata</taxon>
        <taxon>Euteleostomi</taxon>
        <taxon>Actinopterygii</taxon>
        <taxon>Neopterygii</taxon>
        <taxon>Teleostei</taxon>
        <taxon>Neoteleostei</taxon>
        <taxon>Acanthomorphata</taxon>
        <taxon>Ovalentaria</taxon>
        <taxon>Atherinomorphae</taxon>
        <taxon>Cyprinodontiformes</taxon>
        <taxon>Rivulidae</taxon>
        <taxon>Kryptolebias</taxon>
    </lineage>
</organism>
<dbReference type="InterPro" id="IPR013106">
    <property type="entry name" value="Ig_V-set"/>
</dbReference>
<dbReference type="OMA" id="CAFNIFP"/>
<proteinExistence type="predicted"/>
<evidence type="ECO:0000256" key="9">
    <source>
        <dbReference type="SAM" id="Phobius"/>
    </source>
</evidence>
<dbReference type="InterPro" id="IPR013162">
    <property type="entry name" value="CD80_C2-set"/>
</dbReference>
<dbReference type="KEGG" id="kmr:108246787"/>
<keyword evidence="2 9" id="KW-0812">Transmembrane</keyword>
<dbReference type="GO" id="GO:0098632">
    <property type="term" value="F:cell-cell adhesion mediator activity"/>
    <property type="evidence" value="ECO:0007669"/>
    <property type="project" value="InterPro"/>
</dbReference>
<evidence type="ECO:0000313" key="12">
    <source>
        <dbReference type="Ensembl" id="ENSKMAP00000004858.1"/>
    </source>
</evidence>
<evidence type="ECO:0000256" key="8">
    <source>
        <dbReference type="ARBA" id="ARBA00023319"/>
    </source>
</evidence>
<dbReference type="GO" id="GO:0150079">
    <property type="term" value="P:negative regulation of neuroinflammatory response"/>
    <property type="evidence" value="ECO:0007669"/>
    <property type="project" value="TreeGrafter"/>
</dbReference>
<keyword evidence="6" id="KW-1015">Disulfide bond</keyword>
<dbReference type="SUPFAM" id="SSF48726">
    <property type="entry name" value="Immunoglobulin"/>
    <property type="match status" value="2"/>
</dbReference>
<dbReference type="Proteomes" id="UP000264800">
    <property type="component" value="Unplaced"/>
</dbReference>
<dbReference type="PROSITE" id="PS50835">
    <property type="entry name" value="IG_LIKE"/>
    <property type="match status" value="2"/>
</dbReference>
<dbReference type="InterPro" id="IPR036179">
    <property type="entry name" value="Ig-like_dom_sf"/>
</dbReference>
<evidence type="ECO:0000256" key="3">
    <source>
        <dbReference type="ARBA" id="ARBA00022729"/>
    </source>
</evidence>
<evidence type="ECO:0000256" key="7">
    <source>
        <dbReference type="ARBA" id="ARBA00023180"/>
    </source>
</evidence>
<dbReference type="InterPro" id="IPR003599">
    <property type="entry name" value="Ig_sub"/>
</dbReference>
<dbReference type="RefSeq" id="XP_017289988.1">
    <property type="nucleotide sequence ID" value="XM_017434499.3"/>
</dbReference>
<dbReference type="InterPro" id="IPR047164">
    <property type="entry name" value="OX2G-like"/>
</dbReference>
<dbReference type="Gene3D" id="2.60.40.10">
    <property type="entry name" value="Immunoglobulins"/>
    <property type="match status" value="2"/>
</dbReference>
<evidence type="ECO:0000259" key="11">
    <source>
        <dbReference type="PROSITE" id="PS50835"/>
    </source>
</evidence>
<protein>
    <submittedName>
        <fullName evidence="12">OX-2 membrane glycoprotein-like</fullName>
    </submittedName>
</protein>
<dbReference type="SMART" id="SM00409">
    <property type="entry name" value="IG"/>
    <property type="match status" value="1"/>
</dbReference>
<feature type="domain" description="Ig-like" evidence="11">
    <location>
        <begin position="24"/>
        <end position="126"/>
    </location>
</feature>
<dbReference type="Pfam" id="PF07686">
    <property type="entry name" value="V-set"/>
    <property type="match status" value="1"/>
</dbReference>
<dbReference type="GeneTree" id="ENSGT00530000063970"/>
<dbReference type="GO" id="GO:0030424">
    <property type="term" value="C:axon"/>
    <property type="evidence" value="ECO:0007669"/>
    <property type="project" value="TreeGrafter"/>
</dbReference>
<keyword evidence="13" id="KW-1185">Reference proteome</keyword>
<sequence>MLMVLIFVICLAFKAGAYQISGRGSSTAEYDGDAHFNCVVSPPTGVLQVTWQRPSKDEKLDNLATFSKHFGEQVNEPYKGKVNFTERSLNSSSIILRNVTWEDEGCYICAFNVYPDGSKRKQMCLTVQGISKVNTSRVPSTKLESEARREVFSCSATGKPAPSVEWVISVGAIENKTQTSTVTNSDNTITYSSSITVDIPADWTGQVDCVLNKGKMGQRTETLFVSVDKNKNKEKGKDQIAAVIVVLMLILCIIVIAVVVRRRLKRKQRSEFIP</sequence>
<keyword evidence="3 10" id="KW-0732">Signal</keyword>
<dbReference type="GO" id="GO:0009986">
    <property type="term" value="C:cell surface"/>
    <property type="evidence" value="ECO:0007669"/>
    <property type="project" value="TreeGrafter"/>
</dbReference>
<name>A0A3Q2ZMA3_KRYMA</name>